<feature type="signal peptide" evidence="1">
    <location>
        <begin position="1"/>
        <end position="21"/>
    </location>
</feature>
<accession>A0A109JRD0</accession>
<reference evidence="2 3" key="1">
    <citation type="submission" date="2015-11" db="EMBL/GenBank/DDBJ databases">
        <title>Draft Genome Sequence of the Strain BR 10423 (Rhizobium sp.) isolated from nodules of Mimosa pudica.</title>
        <authorList>
            <person name="Barauna A.C."/>
            <person name="Zilli J.E."/>
            <person name="Simoes-Araujo J.L."/>
            <person name="Reis V.M."/>
            <person name="James E.K."/>
            <person name="Reis F.B.Jr."/>
            <person name="Rouws L.F."/>
            <person name="Passos S.R."/>
            <person name="Gois S.R."/>
        </authorList>
    </citation>
    <scope>NUCLEOTIDE SEQUENCE [LARGE SCALE GENOMIC DNA]</scope>
    <source>
        <strain evidence="2 3">BR10423</strain>
    </source>
</reference>
<name>A0A109JRD0_9HYPH</name>
<feature type="chain" id="PRO_5007137106" description="DUF995 domain-containing protein" evidence="1">
    <location>
        <begin position="22"/>
        <end position="158"/>
    </location>
</feature>
<evidence type="ECO:0000313" key="2">
    <source>
        <dbReference type="EMBL" id="KWV53748.1"/>
    </source>
</evidence>
<evidence type="ECO:0008006" key="4">
    <source>
        <dbReference type="Google" id="ProtNLM"/>
    </source>
</evidence>
<evidence type="ECO:0000313" key="3">
    <source>
        <dbReference type="Proteomes" id="UP000068164"/>
    </source>
</evidence>
<dbReference type="InterPro" id="IPR009337">
    <property type="entry name" value="DUF995"/>
</dbReference>
<dbReference type="OrthoDB" id="8455773at2"/>
<dbReference type="AlphaFoldDB" id="A0A109JRD0"/>
<dbReference type="EMBL" id="LNCD01000064">
    <property type="protein sequence ID" value="KWV53748.1"/>
    <property type="molecule type" value="Genomic_DNA"/>
</dbReference>
<evidence type="ECO:0000256" key="1">
    <source>
        <dbReference type="SAM" id="SignalP"/>
    </source>
</evidence>
<keyword evidence="1" id="KW-0732">Signal</keyword>
<comment type="caution">
    <text evidence="2">The sequence shown here is derived from an EMBL/GenBank/DDBJ whole genome shotgun (WGS) entry which is preliminary data.</text>
</comment>
<dbReference type="RefSeq" id="WP_062370204.1">
    <property type="nucleotide sequence ID" value="NZ_JBBNAS010000135.1"/>
</dbReference>
<keyword evidence="3" id="KW-1185">Reference proteome</keyword>
<sequence length="158" mass="16830">MRPIIALAVLAAVPTMALAQAAPKGAAPIPAAEIKEMFSGKTYNFTEKGHKGEKEPISWYLGADGKMLGYTGNGPSHAAGTWSTADGKLCVSDQWAGAWGTNHSDECQLWARDTAKPKVLYRAEPSKGGSWTKFTPKLSSGDTITPKIEALKVKLAKQ</sequence>
<proteinExistence type="predicted"/>
<protein>
    <recommendedName>
        <fullName evidence="4">DUF995 domain-containing protein</fullName>
    </recommendedName>
</protein>
<dbReference type="Proteomes" id="UP000068164">
    <property type="component" value="Unassembled WGS sequence"/>
</dbReference>
<gene>
    <name evidence="2" type="ORF">AS026_03630</name>
</gene>
<organism evidence="2 3">
    <name type="scientific">Rhizobium altiplani</name>
    <dbReference type="NCBI Taxonomy" id="1864509"/>
    <lineage>
        <taxon>Bacteria</taxon>
        <taxon>Pseudomonadati</taxon>
        <taxon>Pseudomonadota</taxon>
        <taxon>Alphaproteobacteria</taxon>
        <taxon>Hyphomicrobiales</taxon>
        <taxon>Rhizobiaceae</taxon>
        <taxon>Rhizobium/Agrobacterium group</taxon>
        <taxon>Rhizobium</taxon>
    </lineage>
</organism>
<dbReference type="Pfam" id="PF06191">
    <property type="entry name" value="DUF995"/>
    <property type="match status" value="1"/>
</dbReference>